<dbReference type="RefSeq" id="WP_096429219.1">
    <property type="nucleotide sequence ID" value="NZ_AP018042.1"/>
</dbReference>
<reference evidence="1 2" key="1">
    <citation type="journal article" date="2018" name="Mar. Genomics">
        <title>Complete genome sequence of Marinifilaceae bacterium strain SPP2, isolated from the Antarctic marine sediment.</title>
        <authorList>
            <person name="Watanabe M."/>
            <person name="Kojima H."/>
            <person name="Fukui M."/>
        </authorList>
    </citation>
    <scope>NUCLEOTIDE SEQUENCE [LARGE SCALE GENOMIC DNA]</scope>
    <source>
        <strain evidence="1 2">SPP2</strain>
    </source>
</reference>
<proteinExistence type="predicted"/>
<reference evidence="2" key="2">
    <citation type="journal article" date="2020" name="Antonie Van Leeuwenhoek">
        <title>Labilibaculum antarcticum sp. nov., a novel facultative anaerobic, psychrotorelant bacterium isolated from marine sediment of Antarctica.</title>
        <authorList>
            <person name="Watanabe M."/>
            <person name="Kojima H."/>
            <person name="Fukui M."/>
        </authorList>
    </citation>
    <scope>NUCLEOTIDE SEQUENCE [LARGE SCALE GENOMIC DNA]</scope>
    <source>
        <strain evidence="2">SPP2</strain>
    </source>
</reference>
<dbReference type="InterPro" id="IPR054345">
    <property type="entry name" value="Tir-like"/>
</dbReference>
<name>A0A1Y1CM73_9BACT</name>
<dbReference type="OrthoDB" id="361060at2"/>
<dbReference type="Proteomes" id="UP000218267">
    <property type="component" value="Chromosome"/>
</dbReference>
<sequence length="131" mass="14981">MSTYYNKVKDYLLNLEFNIVKEDIAEELFVVENPEGGIANLIVDCEDPILIIEGVLFELNAEKPEVYKALLQKNREIVHGAFVLDESGKKVLFRDTLPLENLDQNELEATLNSLELLLSEYSEEIISYSKL</sequence>
<protein>
    <submittedName>
        <fullName evidence="1">Molecular chaperone Tir</fullName>
    </submittedName>
</protein>
<dbReference type="SUPFAM" id="SSF69635">
    <property type="entry name" value="Type III secretory system chaperone-like"/>
    <property type="match status" value="1"/>
</dbReference>
<evidence type="ECO:0000313" key="2">
    <source>
        <dbReference type="Proteomes" id="UP000218267"/>
    </source>
</evidence>
<dbReference type="Pfam" id="PF22550">
    <property type="entry name" value="CesT_Tir_1"/>
    <property type="match status" value="1"/>
</dbReference>
<organism evidence="1 2">
    <name type="scientific">Labilibaculum antarcticum</name>
    <dbReference type="NCBI Taxonomy" id="1717717"/>
    <lineage>
        <taxon>Bacteria</taxon>
        <taxon>Pseudomonadati</taxon>
        <taxon>Bacteroidota</taxon>
        <taxon>Bacteroidia</taxon>
        <taxon>Marinilabiliales</taxon>
        <taxon>Marinifilaceae</taxon>
        <taxon>Labilibaculum</taxon>
    </lineage>
</organism>
<gene>
    <name evidence="1" type="ORF">ALGA_2003</name>
</gene>
<evidence type="ECO:0000313" key="1">
    <source>
        <dbReference type="EMBL" id="BAX80361.1"/>
    </source>
</evidence>
<dbReference type="Gene3D" id="3.30.1460.10">
    <property type="match status" value="1"/>
</dbReference>
<accession>A0A1Y1CM73</accession>
<dbReference type="AlphaFoldDB" id="A0A1Y1CM73"/>
<dbReference type="EMBL" id="AP018042">
    <property type="protein sequence ID" value="BAX80361.1"/>
    <property type="molecule type" value="Genomic_DNA"/>
</dbReference>
<keyword evidence="2" id="KW-1185">Reference proteome</keyword>
<dbReference type="KEGG" id="mbas:ALGA_2003"/>